<name>A0AAE0JPB3_9PEZI</name>
<dbReference type="AlphaFoldDB" id="A0AAE0JPB3"/>
<keyword evidence="1" id="KW-0732">Signal</keyword>
<evidence type="ECO:0000313" key="2">
    <source>
        <dbReference type="EMBL" id="KAK3355211.1"/>
    </source>
</evidence>
<evidence type="ECO:0000313" key="3">
    <source>
        <dbReference type="Proteomes" id="UP001278500"/>
    </source>
</evidence>
<reference evidence="2" key="2">
    <citation type="submission" date="2023-06" db="EMBL/GenBank/DDBJ databases">
        <authorList>
            <consortium name="Lawrence Berkeley National Laboratory"/>
            <person name="Haridas S."/>
            <person name="Hensen N."/>
            <person name="Bonometti L."/>
            <person name="Westerberg I."/>
            <person name="Brannstrom I.O."/>
            <person name="Guillou S."/>
            <person name="Cros-Aarteil S."/>
            <person name="Calhoun S."/>
            <person name="Kuo A."/>
            <person name="Mondo S."/>
            <person name="Pangilinan J."/>
            <person name="Riley R."/>
            <person name="Labutti K."/>
            <person name="Andreopoulos B."/>
            <person name="Lipzen A."/>
            <person name="Chen C."/>
            <person name="Yanf M."/>
            <person name="Daum C."/>
            <person name="Ng V."/>
            <person name="Clum A."/>
            <person name="Steindorff A."/>
            <person name="Ohm R."/>
            <person name="Martin F."/>
            <person name="Silar P."/>
            <person name="Natvig D."/>
            <person name="Lalanne C."/>
            <person name="Gautier V."/>
            <person name="Ament-Velasquez S.L."/>
            <person name="Kruys A."/>
            <person name="Hutchinson M.I."/>
            <person name="Powell A.J."/>
            <person name="Barry K."/>
            <person name="Miller A.N."/>
            <person name="Grigoriev I.V."/>
            <person name="Debuchy R."/>
            <person name="Gladieux P."/>
            <person name="Thoren M.H."/>
            <person name="Johannesson H."/>
        </authorList>
    </citation>
    <scope>NUCLEOTIDE SEQUENCE</scope>
    <source>
        <strain evidence="2">CBS 560.94</strain>
    </source>
</reference>
<evidence type="ECO:0000256" key="1">
    <source>
        <dbReference type="SAM" id="SignalP"/>
    </source>
</evidence>
<protein>
    <recommendedName>
        <fullName evidence="4">Secreted protein</fullName>
    </recommendedName>
</protein>
<keyword evidence="3" id="KW-1185">Reference proteome</keyword>
<accession>A0AAE0JPB3</accession>
<dbReference type="RefSeq" id="XP_062686589.1">
    <property type="nucleotide sequence ID" value="XM_062826040.1"/>
</dbReference>
<organism evidence="2 3">
    <name type="scientific">Neurospora tetraspora</name>
    <dbReference type="NCBI Taxonomy" id="94610"/>
    <lineage>
        <taxon>Eukaryota</taxon>
        <taxon>Fungi</taxon>
        <taxon>Dikarya</taxon>
        <taxon>Ascomycota</taxon>
        <taxon>Pezizomycotina</taxon>
        <taxon>Sordariomycetes</taxon>
        <taxon>Sordariomycetidae</taxon>
        <taxon>Sordariales</taxon>
        <taxon>Sordariaceae</taxon>
        <taxon>Neurospora</taxon>
    </lineage>
</organism>
<reference evidence="2" key="1">
    <citation type="journal article" date="2023" name="Mol. Phylogenet. Evol.">
        <title>Genome-scale phylogeny and comparative genomics of the fungal order Sordariales.</title>
        <authorList>
            <person name="Hensen N."/>
            <person name="Bonometti L."/>
            <person name="Westerberg I."/>
            <person name="Brannstrom I.O."/>
            <person name="Guillou S."/>
            <person name="Cros-Aarteil S."/>
            <person name="Calhoun S."/>
            <person name="Haridas S."/>
            <person name="Kuo A."/>
            <person name="Mondo S."/>
            <person name="Pangilinan J."/>
            <person name="Riley R."/>
            <person name="LaButti K."/>
            <person name="Andreopoulos B."/>
            <person name="Lipzen A."/>
            <person name="Chen C."/>
            <person name="Yan M."/>
            <person name="Daum C."/>
            <person name="Ng V."/>
            <person name="Clum A."/>
            <person name="Steindorff A."/>
            <person name="Ohm R.A."/>
            <person name="Martin F."/>
            <person name="Silar P."/>
            <person name="Natvig D.O."/>
            <person name="Lalanne C."/>
            <person name="Gautier V."/>
            <person name="Ament-Velasquez S.L."/>
            <person name="Kruys A."/>
            <person name="Hutchinson M.I."/>
            <person name="Powell A.J."/>
            <person name="Barry K."/>
            <person name="Miller A.N."/>
            <person name="Grigoriev I.V."/>
            <person name="Debuchy R."/>
            <person name="Gladieux P."/>
            <person name="Hiltunen Thoren M."/>
            <person name="Johannesson H."/>
        </authorList>
    </citation>
    <scope>NUCLEOTIDE SEQUENCE</scope>
    <source>
        <strain evidence="2">CBS 560.94</strain>
    </source>
</reference>
<evidence type="ECO:0008006" key="4">
    <source>
        <dbReference type="Google" id="ProtNLM"/>
    </source>
</evidence>
<gene>
    <name evidence="2" type="ORF">B0H65DRAFT_451185</name>
</gene>
<feature type="signal peptide" evidence="1">
    <location>
        <begin position="1"/>
        <end position="21"/>
    </location>
</feature>
<proteinExistence type="predicted"/>
<feature type="chain" id="PRO_5042286616" description="Secreted protein" evidence="1">
    <location>
        <begin position="22"/>
        <end position="96"/>
    </location>
</feature>
<dbReference type="Proteomes" id="UP001278500">
    <property type="component" value="Unassembled WGS sequence"/>
</dbReference>
<comment type="caution">
    <text evidence="2">The sequence shown here is derived from an EMBL/GenBank/DDBJ whole genome shotgun (WGS) entry which is preliminary data.</text>
</comment>
<sequence>MASSGFTPLIIVNILQAITECSPSRGSGKWETVSCTNHTVDNSTPGGRWIAVPLAAISTLALTPDSRRLGFQLLERWTSDCCLHFTQLSLDFYPWR</sequence>
<dbReference type="GeneID" id="87863194"/>
<dbReference type="EMBL" id="JAUEPP010000001">
    <property type="protein sequence ID" value="KAK3355211.1"/>
    <property type="molecule type" value="Genomic_DNA"/>
</dbReference>